<dbReference type="InterPro" id="IPR001461">
    <property type="entry name" value="Aspartic_peptidase_A1"/>
</dbReference>
<evidence type="ECO:0000256" key="1">
    <source>
        <dbReference type="ARBA" id="ARBA00007447"/>
    </source>
</evidence>
<dbReference type="InterPro" id="IPR021109">
    <property type="entry name" value="Peptidase_aspartic_dom_sf"/>
</dbReference>
<keyword evidence="6" id="KW-1185">Reference proteome</keyword>
<dbReference type="Proteomes" id="UP000823388">
    <property type="component" value="Chromosome 4N"/>
</dbReference>
<feature type="domain" description="Peptidase A1" evidence="4">
    <location>
        <begin position="155"/>
        <end position="496"/>
    </location>
</feature>
<evidence type="ECO:0000259" key="4">
    <source>
        <dbReference type="PROSITE" id="PS51767"/>
    </source>
</evidence>
<dbReference type="GO" id="GO:0004190">
    <property type="term" value="F:aspartic-type endopeptidase activity"/>
    <property type="evidence" value="ECO:0007669"/>
    <property type="project" value="InterPro"/>
</dbReference>
<proteinExistence type="inferred from homology"/>
<dbReference type="FunFam" id="2.40.70.10:FF:000049">
    <property type="entry name" value="Aspartyl protease AED1"/>
    <property type="match status" value="1"/>
</dbReference>
<organism evidence="5 6">
    <name type="scientific">Panicum virgatum</name>
    <name type="common">Blackwell switchgrass</name>
    <dbReference type="NCBI Taxonomy" id="38727"/>
    <lineage>
        <taxon>Eukaryota</taxon>
        <taxon>Viridiplantae</taxon>
        <taxon>Streptophyta</taxon>
        <taxon>Embryophyta</taxon>
        <taxon>Tracheophyta</taxon>
        <taxon>Spermatophyta</taxon>
        <taxon>Magnoliopsida</taxon>
        <taxon>Liliopsida</taxon>
        <taxon>Poales</taxon>
        <taxon>Poaceae</taxon>
        <taxon>PACMAD clade</taxon>
        <taxon>Panicoideae</taxon>
        <taxon>Panicodae</taxon>
        <taxon>Paniceae</taxon>
        <taxon>Panicinae</taxon>
        <taxon>Panicum</taxon>
        <taxon>Panicum sect. Hiantes</taxon>
    </lineage>
</organism>
<evidence type="ECO:0000313" key="5">
    <source>
        <dbReference type="EMBL" id="KAG2605828.1"/>
    </source>
</evidence>
<gene>
    <name evidence="5" type="ORF">PVAP13_4NG208700</name>
</gene>
<evidence type="ECO:0000256" key="3">
    <source>
        <dbReference type="SAM" id="SignalP"/>
    </source>
</evidence>
<dbReference type="PROSITE" id="PS51767">
    <property type="entry name" value="PEPTIDASE_A1"/>
    <property type="match status" value="1"/>
</dbReference>
<dbReference type="InterPro" id="IPR033121">
    <property type="entry name" value="PEPTIDASE_A1"/>
</dbReference>
<dbReference type="PANTHER" id="PTHR13683:SF638">
    <property type="entry name" value="ASPARTIC PROTEINASE NEPENTHESIN-2"/>
    <property type="match status" value="1"/>
</dbReference>
<dbReference type="EMBL" id="CM029044">
    <property type="protein sequence ID" value="KAG2605828.1"/>
    <property type="molecule type" value="Genomic_DNA"/>
</dbReference>
<comment type="caution">
    <text evidence="5">The sequence shown here is derived from an EMBL/GenBank/DDBJ whole genome shotgun (WGS) entry which is preliminary data.</text>
</comment>
<sequence>MAPAVASAIFFGLLLLPHLCSSYETSHNPWSRRFVRLRSSNDESRPSTPTETCSSIPSGGDHILILIDTRPLPLIHRSSPCSPLNGAGRRRQQQQPLSTDVFDRDVQRLRTILAAVQSGEADATAAAAPAPAPASSVTLPIAGTVNGAVLGSLDYSVTVGYGTPAQQLPMDFDTLRLGSGTSTLRCKPCRSGQVPCDPAFNPGRSSSFAPVSCGPECPSVCHGSGCSFDVTFMSNHSVAANGTFVKDTLTVSPSVTVASFVLACIDVDNIHFTGSSGLLDLSRSRFSLVSRLITSSSPTSNATAAISYCLPASEKSSRGFLSIGGALPDFSGGNAGSTPLVDDPLYKDSYLIKLVRLNVSDTELPATQSNLAALEVGTSFTFFPPAIYSALRDEFRKQMSMYRPAPAYRMLDTCYNFTGLPGFEVPAVILEFEGGAILQPDVDQMLYFVDGDSSFNYVCLAFAALPGDFPYAVIGNRAQQTVEVVYDVQGGKVGFIQESC</sequence>
<name>A0A8T0T884_PANVG</name>
<accession>A0A8T0T884</accession>
<feature type="region of interest" description="Disordered" evidence="2">
    <location>
        <begin position="79"/>
        <end position="98"/>
    </location>
</feature>
<dbReference type="AlphaFoldDB" id="A0A8T0T884"/>
<reference evidence="5" key="1">
    <citation type="submission" date="2020-05" db="EMBL/GenBank/DDBJ databases">
        <title>WGS assembly of Panicum virgatum.</title>
        <authorList>
            <person name="Lovell J.T."/>
            <person name="Jenkins J."/>
            <person name="Shu S."/>
            <person name="Juenger T.E."/>
            <person name="Schmutz J."/>
        </authorList>
    </citation>
    <scope>NUCLEOTIDE SEQUENCE</scope>
    <source>
        <strain evidence="5">AP13</strain>
    </source>
</reference>
<feature type="signal peptide" evidence="3">
    <location>
        <begin position="1"/>
        <end position="22"/>
    </location>
</feature>
<dbReference type="InterPro" id="IPR032861">
    <property type="entry name" value="TAXi_N"/>
</dbReference>
<comment type="similarity">
    <text evidence="1">Belongs to the peptidase A1 family.</text>
</comment>
<dbReference type="Gene3D" id="2.40.70.10">
    <property type="entry name" value="Acid Proteases"/>
    <property type="match status" value="2"/>
</dbReference>
<dbReference type="InterPro" id="IPR032799">
    <property type="entry name" value="TAXi_C"/>
</dbReference>
<protein>
    <recommendedName>
        <fullName evidence="4">Peptidase A1 domain-containing protein</fullName>
    </recommendedName>
</protein>
<dbReference type="Pfam" id="PF14543">
    <property type="entry name" value="TAXi_N"/>
    <property type="match status" value="1"/>
</dbReference>
<dbReference type="PANTHER" id="PTHR13683">
    <property type="entry name" value="ASPARTYL PROTEASES"/>
    <property type="match status" value="1"/>
</dbReference>
<evidence type="ECO:0000256" key="2">
    <source>
        <dbReference type="SAM" id="MobiDB-lite"/>
    </source>
</evidence>
<dbReference type="SUPFAM" id="SSF50630">
    <property type="entry name" value="Acid proteases"/>
    <property type="match status" value="1"/>
</dbReference>
<dbReference type="Pfam" id="PF14541">
    <property type="entry name" value="TAXi_C"/>
    <property type="match status" value="1"/>
</dbReference>
<evidence type="ECO:0000313" key="6">
    <source>
        <dbReference type="Proteomes" id="UP000823388"/>
    </source>
</evidence>
<keyword evidence="3" id="KW-0732">Signal</keyword>
<dbReference type="GO" id="GO:0006508">
    <property type="term" value="P:proteolysis"/>
    <property type="evidence" value="ECO:0007669"/>
    <property type="project" value="InterPro"/>
</dbReference>
<feature type="chain" id="PRO_5035882541" description="Peptidase A1 domain-containing protein" evidence="3">
    <location>
        <begin position="23"/>
        <end position="500"/>
    </location>
</feature>